<accession>A0A183A3X6</accession>
<dbReference type="Proteomes" id="UP000272942">
    <property type="component" value="Unassembled WGS sequence"/>
</dbReference>
<dbReference type="GO" id="GO:0046872">
    <property type="term" value="F:metal ion binding"/>
    <property type="evidence" value="ECO:0007669"/>
    <property type="project" value="UniProtKB-KW"/>
</dbReference>
<dbReference type="PANTHER" id="PTHR12153:SF15">
    <property type="entry name" value="PROTEIN ADENYLYLTRANSFERASE SELO, MITOCHONDRIAL"/>
    <property type="match status" value="1"/>
</dbReference>
<organism evidence="12">
    <name type="scientific">Echinostoma caproni</name>
    <dbReference type="NCBI Taxonomy" id="27848"/>
    <lineage>
        <taxon>Eukaryota</taxon>
        <taxon>Metazoa</taxon>
        <taxon>Spiralia</taxon>
        <taxon>Lophotrochozoa</taxon>
        <taxon>Platyhelminthes</taxon>
        <taxon>Trematoda</taxon>
        <taxon>Digenea</taxon>
        <taxon>Plagiorchiida</taxon>
        <taxon>Echinostomata</taxon>
        <taxon>Echinostomatoidea</taxon>
        <taxon>Echinostomatidae</taxon>
        <taxon>Echinostoma</taxon>
    </lineage>
</organism>
<protein>
    <recommendedName>
        <fullName evidence="9">Selenoprotein O</fullName>
    </recommendedName>
</protein>
<keyword evidence="4" id="KW-0548">Nucleotidyltransferase</keyword>
<keyword evidence="7" id="KW-0067">ATP-binding</keyword>
<reference evidence="10 11" key="2">
    <citation type="submission" date="2018-11" db="EMBL/GenBank/DDBJ databases">
        <authorList>
            <consortium name="Pathogen Informatics"/>
        </authorList>
    </citation>
    <scope>NUCLEOTIDE SEQUENCE [LARGE SCALE GENOMIC DNA]</scope>
    <source>
        <strain evidence="10 11">Egypt</strain>
    </source>
</reference>
<comment type="similarity">
    <text evidence="2">Belongs to the SELO family.</text>
</comment>
<evidence type="ECO:0000256" key="5">
    <source>
        <dbReference type="ARBA" id="ARBA00022723"/>
    </source>
</evidence>
<evidence type="ECO:0000256" key="4">
    <source>
        <dbReference type="ARBA" id="ARBA00022695"/>
    </source>
</evidence>
<evidence type="ECO:0000256" key="3">
    <source>
        <dbReference type="ARBA" id="ARBA00022679"/>
    </source>
</evidence>
<comment type="cofactor">
    <cofactor evidence="1">
        <name>Mg(2+)</name>
        <dbReference type="ChEBI" id="CHEBI:18420"/>
    </cofactor>
</comment>
<dbReference type="PANTHER" id="PTHR12153">
    <property type="entry name" value="SELENOPROTEIN O"/>
    <property type="match status" value="1"/>
</dbReference>
<evidence type="ECO:0000256" key="7">
    <source>
        <dbReference type="ARBA" id="ARBA00022840"/>
    </source>
</evidence>
<keyword evidence="3" id="KW-0808">Transferase</keyword>
<proteinExistence type="inferred from homology"/>
<keyword evidence="11" id="KW-1185">Reference proteome</keyword>
<name>A0A183A3X6_9TREM</name>
<gene>
    <name evidence="10" type="ORF">ECPE_LOCUS1661</name>
</gene>
<evidence type="ECO:0000313" key="12">
    <source>
        <dbReference type="WBParaSite" id="ECPE_0000166101-mRNA-1"/>
    </source>
</evidence>
<reference evidence="12" key="1">
    <citation type="submission" date="2016-06" db="UniProtKB">
        <authorList>
            <consortium name="WormBaseParasite"/>
        </authorList>
    </citation>
    <scope>IDENTIFICATION</scope>
</reference>
<evidence type="ECO:0000256" key="1">
    <source>
        <dbReference type="ARBA" id="ARBA00001946"/>
    </source>
</evidence>
<dbReference type="EMBL" id="UZAN01012696">
    <property type="protein sequence ID" value="VDP43745.1"/>
    <property type="molecule type" value="Genomic_DNA"/>
</dbReference>
<evidence type="ECO:0000256" key="2">
    <source>
        <dbReference type="ARBA" id="ARBA00009747"/>
    </source>
</evidence>
<dbReference type="WBParaSite" id="ECPE_0000166101-mRNA-1">
    <property type="protein sequence ID" value="ECPE_0000166101-mRNA-1"/>
    <property type="gene ID" value="ECPE_0000166101"/>
</dbReference>
<dbReference type="AlphaFoldDB" id="A0A183A3X6"/>
<keyword evidence="5" id="KW-0479">Metal-binding</keyword>
<sequence>MNLLDTVRKGPNFENSALRALPVDHGENRVRSVPNAVFVRVQPTPVQSPRMVLASHEAFELLELPKELIKQNPQCPNAHNELVLYLAGNKIWPGSEPSAHCYCGHQFGSFVGQLGDGAVM</sequence>
<evidence type="ECO:0000256" key="6">
    <source>
        <dbReference type="ARBA" id="ARBA00022741"/>
    </source>
</evidence>
<keyword evidence="6" id="KW-0547">Nucleotide-binding</keyword>
<dbReference type="InterPro" id="IPR003846">
    <property type="entry name" value="SelO"/>
</dbReference>
<dbReference type="Pfam" id="PF02696">
    <property type="entry name" value="SelO"/>
    <property type="match status" value="1"/>
</dbReference>
<evidence type="ECO:0000256" key="9">
    <source>
        <dbReference type="ARBA" id="ARBA00031547"/>
    </source>
</evidence>
<evidence type="ECO:0000256" key="8">
    <source>
        <dbReference type="ARBA" id="ARBA00022842"/>
    </source>
</evidence>
<dbReference type="GO" id="GO:0016779">
    <property type="term" value="F:nucleotidyltransferase activity"/>
    <property type="evidence" value="ECO:0007669"/>
    <property type="project" value="UniProtKB-KW"/>
</dbReference>
<dbReference type="OrthoDB" id="10254721at2759"/>
<keyword evidence="8" id="KW-0460">Magnesium</keyword>
<evidence type="ECO:0000313" key="11">
    <source>
        <dbReference type="Proteomes" id="UP000272942"/>
    </source>
</evidence>
<evidence type="ECO:0000313" key="10">
    <source>
        <dbReference type="EMBL" id="VDP43745.1"/>
    </source>
</evidence>
<dbReference type="GO" id="GO:0005524">
    <property type="term" value="F:ATP binding"/>
    <property type="evidence" value="ECO:0007669"/>
    <property type="project" value="UniProtKB-KW"/>
</dbReference>